<dbReference type="Proteomes" id="UP000676336">
    <property type="component" value="Unassembled WGS sequence"/>
</dbReference>
<name>A0A816HA15_9BILA</name>
<dbReference type="CDD" id="cd04301">
    <property type="entry name" value="NAT_SF"/>
    <property type="match status" value="1"/>
</dbReference>
<dbReference type="Proteomes" id="UP000681720">
    <property type="component" value="Unassembled WGS sequence"/>
</dbReference>
<dbReference type="EMBL" id="CAJNRF010004985">
    <property type="protein sequence ID" value="CAF2066325.1"/>
    <property type="molecule type" value="Genomic_DNA"/>
</dbReference>
<dbReference type="EMBL" id="CAJNRG010002246">
    <property type="protein sequence ID" value="CAF2045121.1"/>
    <property type="molecule type" value="Genomic_DNA"/>
</dbReference>
<reference evidence="3" key="1">
    <citation type="submission" date="2021-02" db="EMBL/GenBank/DDBJ databases">
        <authorList>
            <person name="Nowell W R."/>
        </authorList>
    </citation>
    <scope>NUCLEOTIDE SEQUENCE</scope>
</reference>
<organism evidence="3 12">
    <name type="scientific">Rotaria magnacalcarata</name>
    <dbReference type="NCBI Taxonomy" id="392030"/>
    <lineage>
        <taxon>Eukaryota</taxon>
        <taxon>Metazoa</taxon>
        <taxon>Spiralia</taxon>
        <taxon>Gnathifera</taxon>
        <taxon>Rotifera</taxon>
        <taxon>Eurotatoria</taxon>
        <taxon>Bdelloidea</taxon>
        <taxon>Philodinida</taxon>
        <taxon>Philodinidae</taxon>
        <taxon>Rotaria</taxon>
    </lineage>
</organism>
<comment type="caution">
    <text evidence="3">The sequence shown here is derived from an EMBL/GenBank/DDBJ whole genome shotgun (WGS) entry which is preliminary data.</text>
</comment>
<dbReference type="Proteomes" id="UP000663824">
    <property type="component" value="Unassembled WGS sequence"/>
</dbReference>
<dbReference type="EMBL" id="CAJNOV010007351">
    <property type="protein sequence ID" value="CAF1282024.1"/>
    <property type="molecule type" value="Genomic_DNA"/>
</dbReference>
<evidence type="ECO:0000313" key="6">
    <source>
        <dbReference type="EMBL" id="CAF2066325.1"/>
    </source>
</evidence>
<evidence type="ECO:0008006" key="14">
    <source>
        <dbReference type="Google" id="ProtNLM"/>
    </source>
</evidence>
<dbReference type="AlphaFoldDB" id="A0A816HA15"/>
<evidence type="ECO:0000313" key="13">
    <source>
        <dbReference type="Proteomes" id="UP000663866"/>
    </source>
</evidence>
<dbReference type="OrthoDB" id="10007175at2759"/>
<dbReference type="InterPro" id="IPR016181">
    <property type="entry name" value="Acyl_CoA_acyltransferase"/>
</dbReference>
<sequence length="245" mass="28590">MEPVSAIKSSILKSKSGRTSYHIRNFSLSDRFDIQRLCTEERVEILTPLSRACFRNRFTFILLLICIILSMFIFSRLLVSFLIPPALITSFITYRITKLKHKIKAPFQHSYIEYTDKISRRRILVAVTTVEDDNDVMHEQDILGFICFASHPSERQSALITHLFVTKNFRHEKIGHNLLQICRRVIAEETQYQALHAVCSRFQNDGYKFLLDHHFFLTNTWSTCVFVPSITDEQKMLSTTRIAPL</sequence>
<dbReference type="EMBL" id="CAJOBG010001907">
    <property type="protein sequence ID" value="CAF3968066.1"/>
    <property type="molecule type" value="Genomic_DNA"/>
</dbReference>
<evidence type="ECO:0000313" key="12">
    <source>
        <dbReference type="Proteomes" id="UP000663834"/>
    </source>
</evidence>
<keyword evidence="1" id="KW-0812">Transmembrane</keyword>
<dbReference type="EMBL" id="CAJNOW010021823">
    <property type="protein sequence ID" value="CAF1685536.1"/>
    <property type="molecule type" value="Genomic_DNA"/>
</dbReference>
<dbReference type="Proteomes" id="UP000663842">
    <property type="component" value="Unassembled WGS sequence"/>
</dbReference>
<dbReference type="EMBL" id="CAJOBF010000148">
    <property type="protein sequence ID" value="CAF3758880.1"/>
    <property type="molecule type" value="Genomic_DNA"/>
</dbReference>
<dbReference type="EMBL" id="CAJOBH010000053">
    <property type="protein sequence ID" value="CAF3754113.1"/>
    <property type="molecule type" value="Genomic_DNA"/>
</dbReference>
<dbReference type="Proteomes" id="UP000681967">
    <property type="component" value="Unassembled WGS sequence"/>
</dbReference>
<dbReference type="EMBL" id="CAJOBI010068718">
    <property type="protein sequence ID" value="CAF4448033.1"/>
    <property type="molecule type" value="Genomic_DNA"/>
</dbReference>
<keyword evidence="1" id="KW-1133">Transmembrane helix</keyword>
<dbReference type="Proteomes" id="UP000663834">
    <property type="component" value="Unassembled WGS sequence"/>
</dbReference>
<evidence type="ECO:0000313" key="4">
    <source>
        <dbReference type="EMBL" id="CAF2045121.1"/>
    </source>
</evidence>
<evidence type="ECO:0000313" key="11">
    <source>
        <dbReference type="EMBL" id="CAF4448033.1"/>
    </source>
</evidence>
<evidence type="ECO:0000256" key="1">
    <source>
        <dbReference type="SAM" id="Phobius"/>
    </source>
</evidence>
<dbReference type="Proteomes" id="UP000663855">
    <property type="component" value="Unassembled WGS sequence"/>
</dbReference>
<dbReference type="EMBL" id="CAJNRE010006993">
    <property type="protein sequence ID" value="CAF2061310.1"/>
    <property type="molecule type" value="Genomic_DNA"/>
</dbReference>
<dbReference type="Proteomes" id="UP000663866">
    <property type="component" value="Unassembled WGS sequence"/>
</dbReference>
<evidence type="ECO:0000313" key="2">
    <source>
        <dbReference type="EMBL" id="CAF1282024.1"/>
    </source>
</evidence>
<gene>
    <name evidence="7" type="ORF">BYL167_LOCUS493</name>
    <name evidence="2" type="ORF">CJN711_LOCUS16032</name>
    <name evidence="10" type="ORF">GIL414_LOCUS12242</name>
    <name evidence="3" type="ORF">KQP761_LOCUS38375</name>
    <name evidence="5" type="ORF">MBJ925_LOCUS14982</name>
    <name evidence="9" type="ORF">OVN521_LOCUS13204</name>
    <name evidence="11" type="ORF">SMN809_LOCUS32581</name>
    <name evidence="8" type="ORF">UXM345_LOCUS2441</name>
    <name evidence="6" type="ORF">WKI299_LOCUS13187</name>
    <name evidence="4" type="ORF">XDN619_LOCUS7468</name>
</gene>
<evidence type="ECO:0000313" key="7">
    <source>
        <dbReference type="EMBL" id="CAF3754113.1"/>
    </source>
</evidence>
<evidence type="ECO:0000313" key="10">
    <source>
        <dbReference type="EMBL" id="CAF4009823.1"/>
    </source>
</evidence>
<keyword evidence="1" id="KW-0472">Membrane</keyword>
<dbReference type="SUPFAM" id="SSF55729">
    <property type="entry name" value="Acyl-CoA N-acyltransferases (Nat)"/>
    <property type="match status" value="1"/>
</dbReference>
<dbReference type="Proteomes" id="UP000663887">
    <property type="component" value="Unassembled WGS sequence"/>
</dbReference>
<evidence type="ECO:0000313" key="5">
    <source>
        <dbReference type="EMBL" id="CAF2061310.1"/>
    </source>
</evidence>
<keyword evidence="13" id="KW-1185">Reference proteome</keyword>
<accession>A0A816HA15</accession>
<proteinExistence type="predicted"/>
<dbReference type="Proteomes" id="UP000663856">
    <property type="component" value="Unassembled WGS sequence"/>
</dbReference>
<evidence type="ECO:0000313" key="9">
    <source>
        <dbReference type="EMBL" id="CAF3968066.1"/>
    </source>
</evidence>
<evidence type="ECO:0000313" key="8">
    <source>
        <dbReference type="EMBL" id="CAF3758880.1"/>
    </source>
</evidence>
<evidence type="ECO:0000313" key="3">
    <source>
        <dbReference type="EMBL" id="CAF1685536.1"/>
    </source>
</evidence>
<protein>
    <recommendedName>
        <fullName evidence="14">N-acetyltransferase domain-containing protein</fullName>
    </recommendedName>
</protein>
<dbReference type="EMBL" id="CAJOBJ010004741">
    <property type="protein sequence ID" value="CAF4009823.1"/>
    <property type="molecule type" value="Genomic_DNA"/>
</dbReference>
<feature type="transmembrane region" description="Helical" evidence="1">
    <location>
        <begin position="58"/>
        <end position="75"/>
    </location>
</feature>
<dbReference type="Gene3D" id="3.40.630.30">
    <property type="match status" value="1"/>
</dbReference>